<feature type="domain" description="PPIase FKBP-type" evidence="7">
    <location>
        <begin position="74"/>
        <end position="159"/>
    </location>
</feature>
<comment type="similarity">
    <text evidence="2 6">Belongs to the FKBP-type PPIase family.</text>
</comment>
<reference evidence="9" key="1">
    <citation type="journal article" date="2019" name="Int. J. Syst. Evol. Microbiol.">
        <title>The Global Catalogue of Microorganisms (GCM) 10K type strain sequencing project: providing services to taxonomists for standard genome sequencing and annotation.</title>
        <authorList>
            <consortium name="The Broad Institute Genomics Platform"/>
            <consortium name="The Broad Institute Genome Sequencing Center for Infectious Disease"/>
            <person name="Wu L."/>
            <person name="Ma J."/>
        </authorList>
    </citation>
    <scope>NUCLEOTIDE SEQUENCE [LARGE SCALE GENOMIC DNA]</scope>
    <source>
        <strain evidence="9">KCTC 42730</strain>
    </source>
</reference>
<dbReference type="SUPFAM" id="SSF54534">
    <property type="entry name" value="FKBP-like"/>
    <property type="match status" value="1"/>
</dbReference>
<keyword evidence="3 5" id="KW-0697">Rotamase</keyword>
<dbReference type="InterPro" id="IPR000774">
    <property type="entry name" value="PPIase_FKBP_N"/>
</dbReference>
<organism evidence="8 9">
    <name type="scientific">Pseudoalteromonas fenneropenaei</name>
    <dbReference type="NCBI Taxonomy" id="1737459"/>
    <lineage>
        <taxon>Bacteria</taxon>
        <taxon>Pseudomonadati</taxon>
        <taxon>Pseudomonadota</taxon>
        <taxon>Gammaproteobacteria</taxon>
        <taxon>Alteromonadales</taxon>
        <taxon>Pseudoalteromonadaceae</taxon>
        <taxon>Pseudoalteromonas</taxon>
    </lineage>
</organism>
<dbReference type="RefSeq" id="WP_377125822.1">
    <property type="nucleotide sequence ID" value="NZ_JBHRSD010000027.1"/>
</dbReference>
<evidence type="ECO:0000256" key="2">
    <source>
        <dbReference type="ARBA" id="ARBA00006577"/>
    </source>
</evidence>
<evidence type="ECO:0000256" key="3">
    <source>
        <dbReference type="ARBA" id="ARBA00023110"/>
    </source>
</evidence>
<evidence type="ECO:0000256" key="4">
    <source>
        <dbReference type="ARBA" id="ARBA00023235"/>
    </source>
</evidence>
<dbReference type="InterPro" id="IPR046357">
    <property type="entry name" value="PPIase_dom_sf"/>
</dbReference>
<dbReference type="Gene3D" id="3.10.50.40">
    <property type="match status" value="1"/>
</dbReference>
<name>A0ABV7CMM6_9GAMM</name>
<evidence type="ECO:0000256" key="1">
    <source>
        <dbReference type="ARBA" id="ARBA00000971"/>
    </source>
</evidence>
<dbReference type="EMBL" id="JBHRSD010000027">
    <property type="protein sequence ID" value="MFC3033783.1"/>
    <property type="molecule type" value="Genomic_DNA"/>
</dbReference>
<dbReference type="Proteomes" id="UP001595453">
    <property type="component" value="Unassembled WGS sequence"/>
</dbReference>
<gene>
    <name evidence="8" type="ORF">ACFOEE_14770</name>
</gene>
<dbReference type="PANTHER" id="PTHR43811:SF57">
    <property type="entry name" value="FKBP-TYPE PEPTIDYL-PROLYL CIS-TRANS ISOMERASE FKPA-RELATED"/>
    <property type="match status" value="1"/>
</dbReference>
<proteinExistence type="inferred from homology"/>
<evidence type="ECO:0000256" key="5">
    <source>
        <dbReference type="PROSITE-ProRule" id="PRU00277"/>
    </source>
</evidence>
<dbReference type="PANTHER" id="PTHR43811">
    <property type="entry name" value="FKBP-TYPE PEPTIDYL-PROLYL CIS-TRANS ISOMERASE FKPA"/>
    <property type="match status" value="1"/>
</dbReference>
<evidence type="ECO:0000256" key="6">
    <source>
        <dbReference type="RuleBase" id="RU003915"/>
    </source>
</evidence>
<keyword evidence="4 5" id="KW-0413">Isomerase</keyword>
<protein>
    <recommendedName>
        <fullName evidence="6">Peptidyl-prolyl cis-trans isomerase</fullName>
        <ecNumber evidence="6">5.2.1.8</ecNumber>
    </recommendedName>
</protein>
<dbReference type="Pfam" id="PF00254">
    <property type="entry name" value="FKBP_C"/>
    <property type="match status" value="1"/>
</dbReference>
<dbReference type="PROSITE" id="PS50059">
    <property type="entry name" value="FKBP_PPIASE"/>
    <property type="match status" value="1"/>
</dbReference>
<keyword evidence="9" id="KW-1185">Reference proteome</keyword>
<sequence>MSVLNLALLGLIILLVFGIIRTGQKNKQVALQNREAAQQFLAHNATLPDVVSLPSGLQYQVLSAVESGQSPTAGSEVKVHYHGTLLSGAVFDSSVNRGEPISFKLSQVIAGWTEGLQLMKVGEKFRFYIPAELAYGDRAAGAIAPGSLLIFEVELLAVL</sequence>
<comment type="caution">
    <text evidence="8">The sequence shown here is derived from an EMBL/GenBank/DDBJ whole genome shotgun (WGS) entry which is preliminary data.</text>
</comment>
<evidence type="ECO:0000313" key="8">
    <source>
        <dbReference type="EMBL" id="MFC3033783.1"/>
    </source>
</evidence>
<dbReference type="Pfam" id="PF01346">
    <property type="entry name" value="FKBP_N"/>
    <property type="match status" value="1"/>
</dbReference>
<evidence type="ECO:0000259" key="7">
    <source>
        <dbReference type="PROSITE" id="PS50059"/>
    </source>
</evidence>
<accession>A0ABV7CMM6</accession>
<dbReference type="EC" id="5.2.1.8" evidence="6"/>
<dbReference type="InterPro" id="IPR001179">
    <property type="entry name" value="PPIase_FKBP_dom"/>
</dbReference>
<comment type="catalytic activity">
    <reaction evidence="1 5 6">
        <text>[protein]-peptidylproline (omega=180) = [protein]-peptidylproline (omega=0)</text>
        <dbReference type="Rhea" id="RHEA:16237"/>
        <dbReference type="Rhea" id="RHEA-COMP:10747"/>
        <dbReference type="Rhea" id="RHEA-COMP:10748"/>
        <dbReference type="ChEBI" id="CHEBI:83833"/>
        <dbReference type="ChEBI" id="CHEBI:83834"/>
        <dbReference type="EC" id="5.2.1.8"/>
    </reaction>
</comment>
<evidence type="ECO:0000313" key="9">
    <source>
        <dbReference type="Proteomes" id="UP001595453"/>
    </source>
</evidence>
<dbReference type="GO" id="GO:0003755">
    <property type="term" value="F:peptidyl-prolyl cis-trans isomerase activity"/>
    <property type="evidence" value="ECO:0007669"/>
    <property type="project" value="UniProtKB-EC"/>
</dbReference>